<reference evidence="8 9" key="1">
    <citation type="submission" date="2015-04" db="EMBL/GenBank/DDBJ databases">
        <title>Complete genome sequence of Schizopora paradoxa KUC8140, a cosmopolitan wood degrader in East Asia.</title>
        <authorList>
            <consortium name="DOE Joint Genome Institute"/>
            <person name="Min B."/>
            <person name="Park H."/>
            <person name="Jang Y."/>
            <person name="Kim J.-J."/>
            <person name="Kim K.H."/>
            <person name="Pangilinan J."/>
            <person name="Lipzen A."/>
            <person name="Riley R."/>
            <person name="Grigoriev I.V."/>
            <person name="Spatafora J.W."/>
            <person name="Choi I.-G."/>
        </authorList>
    </citation>
    <scope>NUCLEOTIDE SEQUENCE [LARGE SCALE GENOMIC DNA]</scope>
    <source>
        <strain evidence="8 9">KUC8140</strain>
    </source>
</reference>
<dbReference type="InterPro" id="IPR017907">
    <property type="entry name" value="Znf_RING_CS"/>
</dbReference>
<sequence>MQLELPQCPVCTNAITAKTKVIASKLCGHAICSDCAGICFPLKRSGSCPVCRTSSASEGLLKLFIGFGEHDIAEVISSSDGDPDQRAEPAISMSSSRQARAQDIVARLRHTVQEASNSSDANSNLEGNMSFVQAGCLLRRIADSMNDCSQKSIICDIGDILLSMQDFYGRFVDSIKQTGRLKDEIREADELNKTKRSDVEETVVRNQVKYNRLKLEKEEREKELLQRIQMTKDEYRTEVDLRSRAEARVSELEAEVADLKKKQMRDRKKLIVAKQESALSQSKAASSSRLKIQPRNKHREPHLGSDSSLQIEEDDLDESLEDEDEICLPEDLPPSSAPTGTSFAGPSQESSASGGSQKPKKAKFRAPRREPREVDPHDNDDFDIPLDDILNAPEPSKKAKPHSSRAPKPPSSRAINVIPRMPIPSSRRDKGRDPLQASPKKKARLFVVDSST</sequence>
<feature type="compositionally biased region" description="Basic and acidic residues" evidence="6">
    <location>
        <begin position="367"/>
        <end position="379"/>
    </location>
</feature>
<dbReference type="OrthoDB" id="4788989at2759"/>
<feature type="region of interest" description="Disordered" evidence="6">
    <location>
        <begin position="274"/>
        <end position="452"/>
    </location>
</feature>
<dbReference type="SMART" id="SM00184">
    <property type="entry name" value="RING"/>
    <property type="match status" value="1"/>
</dbReference>
<dbReference type="InterPro" id="IPR013083">
    <property type="entry name" value="Znf_RING/FYVE/PHD"/>
</dbReference>
<organism evidence="8 9">
    <name type="scientific">Schizopora paradoxa</name>
    <dbReference type="NCBI Taxonomy" id="27342"/>
    <lineage>
        <taxon>Eukaryota</taxon>
        <taxon>Fungi</taxon>
        <taxon>Dikarya</taxon>
        <taxon>Basidiomycota</taxon>
        <taxon>Agaricomycotina</taxon>
        <taxon>Agaricomycetes</taxon>
        <taxon>Hymenochaetales</taxon>
        <taxon>Schizoporaceae</taxon>
        <taxon>Schizopora</taxon>
    </lineage>
</organism>
<dbReference type="EMBL" id="KQ085921">
    <property type="protein sequence ID" value="KLO16016.1"/>
    <property type="molecule type" value="Genomic_DNA"/>
</dbReference>
<dbReference type="Proteomes" id="UP000053477">
    <property type="component" value="Unassembled WGS sequence"/>
</dbReference>
<evidence type="ECO:0000256" key="6">
    <source>
        <dbReference type="SAM" id="MobiDB-lite"/>
    </source>
</evidence>
<dbReference type="PROSITE" id="PS00518">
    <property type="entry name" value="ZF_RING_1"/>
    <property type="match status" value="1"/>
</dbReference>
<dbReference type="GO" id="GO:0008270">
    <property type="term" value="F:zinc ion binding"/>
    <property type="evidence" value="ECO:0007669"/>
    <property type="project" value="UniProtKB-KW"/>
</dbReference>
<evidence type="ECO:0000313" key="9">
    <source>
        <dbReference type="Proteomes" id="UP000053477"/>
    </source>
</evidence>
<keyword evidence="1" id="KW-0479">Metal-binding</keyword>
<keyword evidence="9" id="KW-1185">Reference proteome</keyword>
<feature type="coiled-coil region" evidence="5">
    <location>
        <begin position="214"/>
        <end position="269"/>
    </location>
</feature>
<dbReference type="InterPro" id="IPR001841">
    <property type="entry name" value="Znf_RING"/>
</dbReference>
<proteinExistence type="predicted"/>
<dbReference type="AlphaFoldDB" id="A0A0H2SG44"/>
<keyword evidence="5" id="KW-0175">Coiled coil</keyword>
<dbReference type="STRING" id="27342.A0A0H2SG44"/>
<feature type="compositionally biased region" description="Low complexity" evidence="6">
    <location>
        <begin position="274"/>
        <end position="288"/>
    </location>
</feature>
<feature type="compositionally biased region" description="Acidic residues" evidence="6">
    <location>
        <begin position="311"/>
        <end position="328"/>
    </location>
</feature>
<dbReference type="Gene3D" id="3.30.40.10">
    <property type="entry name" value="Zinc/RING finger domain, C3HC4 (zinc finger)"/>
    <property type="match status" value="1"/>
</dbReference>
<feature type="compositionally biased region" description="Polar residues" evidence="6">
    <location>
        <begin position="337"/>
        <end position="356"/>
    </location>
</feature>
<evidence type="ECO:0000313" key="8">
    <source>
        <dbReference type="EMBL" id="KLO16016.1"/>
    </source>
</evidence>
<keyword evidence="3" id="KW-0862">Zinc</keyword>
<dbReference type="PROSITE" id="PS50089">
    <property type="entry name" value="ZF_RING_2"/>
    <property type="match status" value="1"/>
</dbReference>
<feature type="domain" description="RING-type" evidence="7">
    <location>
        <begin position="8"/>
        <end position="52"/>
    </location>
</feature>
<keyword evidence="2 4" id="KW-0863">Zinc-finger</keyword>
<gene>
    <name evidence="8" type="ORF">SCHPADRAFT_995392</name>
</gene>
<evidence type="ECO:0000256" key="5">
    <source>
        <dbReference type="SAM" id="Coils"/>
    </source>
</evidence>
<dbReference type="InParanoid" id="A0A0H2SG44"/>
<evidence type="ECO:0000256" key="4">
    <source>
        <dbReference type="PROSITE-ProRule" id="PRU00175"/>
    </source>
</evidence>
<dbReference type="SUPFAM" id="SSF57850">
    <property type="entry name" value="RING/U-box"/>
    <property type="match status" value="1"/>
</dbReference>
<accession>A0A0H2SG44</accession>
<protein>
    <recommendedName>
        <fullName evidence="7">RING-type domain-containing protein</fullName>
    </recommendedName>
</protein>
<evidence type="ECO:0000256" key="1">
    <source>
        <dbReference type="ARBA" id="ARBA00022723"/>
    </source>
</evidence>
<evidence type="ECO:0000256" key="2">
    <source>
        <dbReference type="ARBA" id="ARBA00022771"/>
    </source>
</evidence>
<evidence type="ECO:0000259" key="7">
    <source>
        <dbReference type="PROSITE" id="PS50089"/>
    </source>
</evidence>
<evidence type="ECO:0000256" key="3">
    <source>
        <dbReference type="ARBA" id="ARBA00022833"/>
    </source>
</evidence>
<name>A0A0H2SG44_9AGAM</name>